<dbReference type="InterPro" id="IPR050109">
    <property type="entry name" value="HTH-type_TetR-like_transc_reg"/>
</dbReference>
<keyword evidence="5" id="KW-1185">Reference proteome</keyword>
<evidence type="ECO:0000256" key="1">
    <source>
        <dbReference type="ARBA" id="ARBA00023125"/>
    </source>
</evidence>
<dbReference type="OrthoDB" id="7185252at2"/>
<protein>
    <submittedName>
        <fullName evidence="4">Nicotinate degradation protein S</fullName>
    </submittedName>
</protein>
<evidence type="ECO:0000313" key="4">
    <source>
        <dbReference type="EMBL" id="CUK18270.1"/>
    </source>
</evidence>
<dbReference type="PROSITE" id="PS50977">
    <property type="entry name" value="HTH_TETR_2"/>
    <property type="match status" value="1"/>
</dbReference>
<accession>A0A0P1J0N4</accession>
<dbReference type="InterPro" id="IPR001647">
    <property type="entry name" value="HTH_TetR"/>
</dbReference>
<dbReference type="SUPFAM" id="SSF46689">
    <property type="entry name" value="Homeodomain-like"/>
    <property type="match status" value="1"/>
</dbReference>
<dbReference type="EMBL" id="CYUD01000019">
    <property type="protein sequence ID" value="CUK18270.1"/>
    <property type="molecule type" value="Genomic_DNA"/>
</dbReference>
<gene>
    <name evidence="4" type="primary">nicS_2</name>
    <name evidence="4" type="ORF">RUE5091_04236</name>
</gene>
<name>A0A0P1J0N4_9RHOB</name>
<dbReference type="Pfam" id="PF00440">
    <property type="entry name" value="TetR_N"/>
    <property type="match status" value="1"/>
</dbReference>
<feature type="DNA-binding region" description="H-T-H motif" evidence="2">
    <location>
        <begin position="33"/>
        <end position="52"/>
    </location>
</feature>
<dbReference type="PANTHER" id="PTHR30055:SF226">
    <property type="entry name" value="HTH-TYPE TRANSCRIPTIONAL REGULATOR PKSA"/>
    <property type="match status" value="1"/>
</dbReference>
<dbReference type="InterPro" id="IPR009057">
    <property type="entry name" value="Homeodomain-like_sf"/>
</dbReference>
<dbReference type="Proteomes" id="UP000051260">
    <property type="component" value="Unassembled WGS sequence"/>
</dbReference>
<reference evidence="5" key="1">
    <citation type="submission" date="2015-09" db="EMBL/GenBank/DDBJ databases">
        <authorList>
            <person name="Rodrigo-Torres L."/>
            <person name="Arahal D.R."/>
        </authorList>
    </citation>
    <scope>NUCLEOTIDE SEQUENCE [LARGE SCALE GENOMIC DNA]</scope>
    <source>
        <strain evidence="5">CECT 5091</strain>
    </source>
</reference>
<evidence type="ECO:0000313" key="5">
    <source>
        <dbReference type="Proteomes" id="UP000051260"/>
    </source>
</evidence>
<dbReference type="RefSeq" id="WP_058283840.1">
    <property type="nucleotide sequence ID" value="NZ_CYUD01000019.1"/>
</dbReference>
<dbReference type="AlphaFoldDB" id="A0A0P1J0N4"/>
<dbReference type="PANTHER" id="PTHR30055">
    <property type="entry name" value="HTH-TYPE TRANSCRIPTIONAL REGULATOR RUTR"/>
    <property type="match status" value="1"/>
</dbReference>
<dbReference type="Gene3D" id="1.10.357.10">
    <property type="entry name" value="Tetracycline Repressor, domain 2"/>
    <property type="match status" value="1"/>
</dbReference>
<dbReference type="GO" id="GO:0000976">
    <property type="term" value="F:transcription cis-regulatory region binding"/>
    <property type="evidence" value="ECO:0007669"/>
    <property type="project" value="TreeGrafter"/>
</dbReference>
<feature type="domain" description="HTH tetR-type" evidence="3">
    <location>
        <begin position="10"/>
        <end position="70"/>
    </location>
</feature>
<evidence type="ECO:0000259" key="3">
    <source>
        <dbReference type="PROSITE" id="PS50977"/>
    </source>
</evidence>
<organism evidence="4 5">
    <name type="scientific">Ruegeria denitrificans</name>
    <dbReference type="NCBI Taxonomy" id="1715692"/>
    <lineage>
        <taxon>Bacteria</taxon>
        <taxon>Pseudomonadati</taxon>
        <taxon>Pseudomonadota</taxon>
        <taxon>Alphaproteobacteria</taxon>
        <taxon>Rhodobacterales</taxon>
        <taxon>Roseobacteraceae</taxon>
        <taxon>Ruegeria</taxon>
    </lineage>
</organism>
<dbReference type="STRING" id="1715692.RUE5091_04236"/>
<keyword evidence="1 2" id="KW-0238">DNA-binding</keyword>
<dbReference type="GO" id="GO:0003700">
    <property type="term" value="F:DNA-binding transcription factor activity"/>
    <property type="evidence" value="ECO:0007669"/>
    <property type="project" value="TreeGrafter"/>
</dbReference>
<evidence type="ECO:0000256" key="2">
    <source>
        <dbReference type="PROSITE-ProRule" id="PRU00335"/>
    </source>
</evidence>
<proteinExistence type="predicted"/>
<dbReference type="PRINTS" id="PR00455">
    <property type="entry name" value="HTHTETR"/>
</dbReference>
<sequence length="205" mass="23328">MAGLREQQKEKRKSALLKSAASLFGKRRYSEVKLEEIAKLAEVSPRTLYSYFSTKNELLLAVIVRDFDLAFKRGQEVIDSDTVSALAAINSLSVCHFAIDHQGLTREMWRFGIAAFVCDPDPHFAFEYENCLRKVRDQFERLVNKLKSNDLLPQSLDSEMFAQVLESSATQLFLEFVRNSETPIEAHHSKLNTMNAHILGLVACR</sequence>